<dbReference type="Pfam" id="PF07929">
    <property type="entry name" value="PRiA4_ORF3"/>
    <property type="match status" value="1"/>
</dbReference>
<dbReference type="InterPro" id="IPR024047">
    <property type="entry name" value="MM3350-like_sf"/>
</dbReference>
<dbReference type="Gene3D" id="3.10.290.30">
    <property type="entry name" value="MM3350-like"/>
    <property type="match status" value="1"/>
</dbReference>
<evidence type="ECO:0000313" key="3">
    <source>
        <dbReference type="Proteomes" id="UP001589733"/>
    </source>
</evidence>
<dbReference type="InterPro" id="IPR012912">
    <property type="entry name" value="Plasmid_pRiA4b_Orf3-like"/>
</dbReference>
<gene>
    <name evidence="2" type="ORF">ACFFLM_05925</name>
</gene>
<keyword evidence="3" id="KW-1185">Reference proteome</keyword>
<dbReference type="Proteomes" id="UP001589733">
    <property type="component" value="Unassembled WGS sequence"/>
</dbReference>
<reference evidence="2 3" key="1">
    <citation type="submission" date="2024-09" db="EMBL/GenBank/DDBJ databases">
        <authorList>
            <person name="Sun Q."/>
            <person name="Mori K."/>
        </authorList>
    </citation>
    <scope>NUCLEOTIDE SEQUENCE [LARGE SCALE GENOMIC DNA]</scope>
    <source>
        <strain evidence="2 3">JCM 13503</strain>
    </source>
</reference>
<proteinExistence type="predicted"/>
<name>A0ABV6AZ95_9DEIO</name>
<evidence type="ECO:0000313" key="2">
    <source>
        <dbReference type="EMBL" id="MFB9991506.1"/>
    </source>
</evidence>
<evidence type="ECO:0000259" key="1">
    <source>
        <dbReference type="Pfam" id="PF07929"/>
    </source>
</evidence>
<dbReference type="PANTHER" id="PTHR41878">
    <property type="entry name" value="LEXA REPRESSOR-RELATED"/>
    <property type="match status" value="1"/>
</dbReference>
<sequence length="202" mass="22307">MPPVSVSAVEATITLDGLEVSRTLVLPASAHLGDLHHAIQGSFAWWNAHLHQFIFTQATASHTYEDPEMPDCDLTLVHDERLMTLALTEHRLNVFWPGTPAPTLTYVYDYGDCWNCSVTLKPVTVARTLLKTCTAAYGVAPCEDSGGVHGYQLHLEQAAQGDPETLAWFKFMRHDPHASVTPKGVNAQWKRYLKGEIGPRSG</sequence>
<dbReference type="SUPFAM" id="SSF159941">
    <property type="entry name" value="MM3350-like"/>
    <property type="match status" value="1"/>
</dbReference>
<feature type="domain" description="Plasmid pRiA4b Orf3-like" evidence="1">
    <location>
        <begin position="12"/>
        <end position="164"/>
    </location>
</feature>
<comment type="caution">
    <text evidence="2">The sequence shown here is derived from an EMBL/GenBank/DDBJ whole genome shotgun (WGS) entry which is preliminary data.</text>
</comment>
<organism evidence="2 3">
    <name type="scientific">Deinococcus oregonensis</name>
    <dbReference type="NCBI Taxonomy" id="1805970"/>
    <lineage>
        <taxon>Bacteria</taxon>
        <taxon>Thermotogati</taxon>
        <taxon>Deinococcota</taxon>
        <taxon>Deinococci</taxon>
        <taxon>Deinococcales</taxon>
        <taxon>Deinococcaceae</taxon>
        <taxon>Deinococcus</taxon>
    </lineage>
</organism>
<dbReference type="RefSeq" id="WP_380006645.1">
    <property type="nucleotide sequence ID" value="NZ_JBHLYR010000018.1"/>
</dbReference>
<dbReference type="EMBL" id="JBHLYR010000018">
    <property type="protein sequence ID" value="MFB9991506.1"/>
    <property type="molecule type" value="Genomic_DNA"/>
</dbReference>
<protein>
    <submittedName>
        <fullName evidence="2">Plasmid pRiA4b ORF-3 family protein</fullName>
    </submittedName>
</protein>
<accession>A0ABV6AZ95</accession>
<dbReference type="PANTHER" id="PTHR41878:SF1">
    <property type="entry name" value="TNPR PROTEIN"/>
    <property type="match status" value="1"/>
</dbReference>